<feature type="domain" description="Acylphosphatase-like" evidence="10">
    <location>
        <begin position="3"/>
        <end position="90"/>
    </location>
</feature>
<dbReference type="InterPro" id="IPR017968">
    <property type="entry name" value="Acylphosphatase_CS"/>
</dbReference>
<dbReference type="Gene3D" id="3.90.870.50">
    <property type="match status" value="1"/>
</dbReference>
<dbReference type="NCBIfam" id="TIGR00143">
    <property type="entry name" value="hypF"/>
    <property type="match status" value="1"/>
</dbReference>
<dbReference type="SUPFAM" id="SSF55821">
    <property type="entry name" value="YrdC/RibB"/>
    <property type="match status" value="1"/>
</dbReference>
<dbReference type="SUPFAM" id="SSF54975">
    <property type="entry name" value="Acylphosphatase/BLUF domain-like"/>
    <property type="match status" value="1"/>
</dbReference>
<dbReference type="InterPro" id="IPR043129">
    <property type="entry name" value="ATPase_NBD"/>
</dbReference>
<dbReference type="InterPro" id="IPR011125">
    <property type="entry name" value="Znf_HypF"/>
</dbReference>
<feature type="active site" evidence="9">
    <location>
        <position position="18"/>
    </location>
</feature>
<feature type="domain" description="YrdC-like" evidence="11">
    <location>
        <begin position="199"/>
        <end position="383"/>
    </location>
</feature>
<dbReference type="EC" id="6.2.-.-" evidence="8"/>
<dbReference type="Gene3D" id="3.30.420.40">
    <property type="match status" value="1"/>
</dbReference>
<proteinExistence type="inferred from homology"/>
<dbReference type="GO" id="GO:0016874">
    <property type="term" value="F:ligase activity"/>
    <property type="evidence" value="ECO:0007669"/>
    <property type="project" value="UniProtKB-KW"/>
</dbReference>
<evidence type="ECO:0000259" key="10">
    <source>
        <dbReference type="PROSITE" id="PS51160"/>
    </source>
</evidence>
<dbReference type="RefSeq" id="WP_380000105.1">
    <property type="nucleotide sequence ID" value="NZ_JBHSGN010000121.1"/>
</dbReference>
<dbReference type="InterPro" id="IPR004421">
    <property type="entry name" value="Carbamoyltransferase_HypF"/>
</dbReference>
<protein>
    <recommendedName>
        <fullName evidence="8">Carbamoyltransferase</fullName>
        <ecNumber evidence="8">6.2.-.-</ecNumber>
    </recommendedName>
</protein>
<feature type="active site" evidence="9">
    <location>
        <position position="36"/>
    </location>
</feature>
<dbReference type="Pfam" id="PF00708">
    <property type="entry name" value="Acylphosphatase"/>
    <property type="match status" value="1"/>
</dbReference>
<dbReference type="InterPro" id="IPR041440">
    <property type="entry name" value="HypF_C"/>
</dbReference>
<comment type="catalytic activity">
    <reaction evidence="9">
        <text>an acyl phosphate + H2O = a carboxylate + phosphate + H(+)</text>
        <dbReference type="Rhea" id="RHEA:14965"/>
        <dbReference type="ChEBI" id="CHEBI:15377"/>
        <dbReference type="ChEBI" id="CHEBI:15378"/>
        <dbReference type="ChEBI" id="CHEBI:29067"/>
        <dbReference type="ChEBI" id="CHEBI:43474"/>
        <dbReference type="ChEBI" id="CHEBI:59918"/>
        <dbReference type="EC" id="3.6.1.7"/>
    </reaction>
</comment>
<keyword evidence="6" id="KW-0862">Zinc</keyword>
<comment type="caution">
    <text evidence="12">The sequence shown here is derived from an EMBL/GenBank/DDBJ whole genome shotgun (WGS) entry which is preliminary data.</text>
</comment>
<dbReference type="PIRSF" id="PIRSF006256">
    <property type="entry name" value="CMPcnvr_hdrg_mat"/>
    <property type="match status" value="1"/>
</dbReference>
<sequence>MLITRLTIYGLVQGVGFRPFIYLLAKKMGIKGTVANHTNGVVVEAELSQSQRDLFIRRIQDECPGAAGIHKIEVHETESEKNYTDFAIISGRSSSDVVTQVAPDIAVCDECLRDRQAQAHRTGYPFINCTHCGPRFSIIRDLPYDRINTTMTGFIMCTDCEKEYSDIHDRRFHAQPIACNHCGPVYYTEYLGVKQTDYSVLLVLTSKLLNDGKVIAVKGTGGYHLVCDATNEDAVKHLREIKHRDTKPFAVMFRDEESIREYANLNDAERDSLTSWRRPVVLLKQYRGLASGVNPGMKTLGCMLPYMPVHYDWFQHIDTPVLVMTSGNLSDLPITISQEEVTGQFGDKVELILHHNRPIHNRVDDSVMHIFDNQPCMIRRSRGYVPEPLFADVDVEGILAFGAEKVNTFALGKADTVIQSQYIGDLKNWETFSFYKESLDRFQHLFRFTPKQLVCDLHPDYMSTREAEETAAKNSLPLFKVQHHHAHAAACMLEYGIHEEVIAAVWDGTGLGDDGNIWGGEFFLCDRKGYIRLSHLDYIPMPGGDKVSDEPWRMAVAYLNHYGLPFPRSFADRVGMDRIEALKQLIDKGINSPLSSGAGRLFDAFASLLGLCDVATRQAEAPVLLEQAASDDNTACYDIHTGSDVISTQTIFEGVLRDMDNRMDITLISAKIHNSLAFIILEESKRLLEQTGVKKIVVSGGCFQNKRLTEHLQSLFSQEGIPLYIPSRIPCNDGGIAVGQMAIAATNKLIK</sequence>
<dbReference type="PANTHER" id="PTHR42959">
    <property type="entry name" value="CARBAMOYLTRANSFERASE"/>
    <property type="match status" value="1"/>
</dbReference>
<keyword evidence="3 12" id="KW-0436">Ligase</keyword>
<name>A0ABV9L0R5_9BACT</name>
<reference evidence="13" key="1">
    <citation type="journal article" date="2019" name="Int. J. Syst. Evol. Microbiol.">
        <title>The Global Catalogue of Microorganisms (GCM) 10K type strain sequencing project: providing services to taxonomists for standard genome sequencing and annotation.</title>
        <authorList>
            <consortium name="The Broad Institute Genomics Platform"/>
            <consortium name="The Broad Institute Genome Sequencing Center for Infectious Disease"/>
            <person name="Wu L."/>
            <person name="Ma J."/>
        </authorList>
    </citation>
    <scope>NUCLEOTIDE SEQUENCE [LARGE SCALE GENOMIC DNA]</scope>
    <source>
        <strain evidence="13">CCUG 66188</strain>
    </source>
</reference>
<evidence type="ECO:0000256" key="3">
    <source>
        <dbReference type="ARBA" id="ARBA00022598"/>
    </source>
</evidence>
<dbReference type="PROSITE" id="PS00150">
    <property type="entry name" value="ACYLPHOSPHATASE_1"/>
    <property type="match status" value="1"/>
</dbReference>
<evidence type="ECO:0000256" key="6">
    <source>
        <dbReference type="ARBA" id="ARBA00022833"/>
    </source>
</evidence>
<dbReference type="InterPro" id="IPR001792">
    <property type="entry name" value="Acylphosphatase-like_dom"/>
</dbReference>
<evidence type="ECO:0000313" key="13">
    <source>
        <dbReference type="Proteomes" id="UP001596023"/>
    </source>
</evidence>
<gene>
    <name evidence="12" type="primary">hypF</name>
    <name evidence="12" type="ORF">ACFO6W_20615</name>
</gene>
<dbReference type="InterPro" id="IPR051060">
    <property type="entry name" value="Carbamoyltrans_HypF-like"/>
</dbReference>
<dbReference type="InterPro" id="IPR006070">
    <property type="entry name" value="Sua5-like_dom"/>
</dbReference>
<evidence type="ECO:0000313" key="12">
    <source>
        <dbReference type="EMBL" id="MFC4676092.1"/>
    </source>
</evidence>
<dbReference type="SUPFAM" id="SSF53067">
    <property type="entry name" value="Actin-like ATPase domain"/>
    <property type="match status" value="1"/>
</dbReference>
<comment type="similarity">
    <text evidence="2 8">Belongs to the carbamoyltransferase HypF family.</text>
</comment>
<dbReference type="Pfam" id="PF17788">
    <property type="entry name" value="HypF_C"/>
    <property type="match status" value="1"/>
</dbReference>
<keyword evidence="5" id="KW-0863">Zinc-finger</keyword>
<dbReference type="InterPro" id="IPR036046">
    <property type="entry name" value="Acylphosphatase-like_dom_sf"/>
</dbReference>
<evidence type="ECO:0000256" key="1">
    <source>
        <dbReference type="ARBA" id="ARBA00004711"/>
    </source>
</evidence>
<dbReference type="PROSITE" id="PS51160">
    <property type="entry name" value="ACYLPHOSPHATASE_3"/>
    <property type="match status" value="1"/>
</dbReference>
<dbReference type="InterPro" id="IPR055128">
    <property type="entry name" value="HypF_C_2"/>
</dbReference>
<evidence type="ECO:0000256" key="5">
    <source>
        <dbReference type="ARBA" id="ARBA00022771"/>
    </source>
</evidence>
<comment type="pathway">
    <text evidence="1">Protein modification; [NiFe] hydrogenase maturation.</text>
</comment>
<keyword evidence="4" id="KW-0479">Metal-binding</keyword>
<dbReference type="PANTHER" id="PTHR42959:SF1">
    <property type="entry name" value="CARBAMOYLTRANSFERASE HYPF"/>
    <property type="match status" value="1"/>
</dbReference>
<evidence type="ECO:0000256" key="4">
    <source>
        <dbReference type="ARBA" id="ARBA00022723"/>
    </source>
</evidence>
<keyword evidence="9" id="KW-0378">Hydrolase</keyword>
<evidence type="ECO:0000256" key="2">
    <source>
        <dbReference type="ARBA" id="ARBA00008097"/>
    </source>
</evidence>
<dbReference type="Pfam" id="PF07503">
    <property type="entry name" value="zf-HYPF"/>
    <property type="match status" value="2"/>
</dbReference>
<dbReference type="Pfam" id="PF01300">
    <property type="entry name" value="Sua5_yciO_yrdC"/>
    <property type="match status" value="1"/>
</dbReference>
<organism evidence="12 13">
    <name type="scientific">Dysgonomonas termitidis</name>
    <dbReference type="NCBI Taxonomy" id="1516126"/>
    <lineage>
        <taxon>Bacteria</taxon>
        <taxon>Pseudomonadati</taxon>
        <taxon>Bacteroidota</taxon>
        <taxon>Bacteroidia</taxon>
        <taxon>Bacteroidales</taxon>
        <taxon>Dysgonomonadaceae</taxon>
        <taxon>Dysgonomonas</taxon>
    </lineage>
</organism>
<dbReference type="Pfam" id="PF22521">
    <property type="entry name" value="HypF_C_2"/>
    <property type="match status" value="1"/>
</dbReference>
<accession>A0ABV9L0R5</accession>
<dbReference type="InterPro" id="IPR017945">
    <property type="entry name" value="DHBP_synth_RibB-like_a/b_dom"/>
</dbReference>
<dbReference type="Gene3D" id="3.30.110.120">
    <property type="match status" value="1"/>
</dbReference>
<dbReference type="EMBL" id="JBHSGN010000121">
    <property type="protein sequence ID" value="MFC4676092.1"/>
    <property type="molecule type" value="Genomic_DNA"/>
</dbReference>
<evidence type="ECO:0000256" key="8">
    <source>
        <dbReference type="PIRNR" id="PIRNR006256"/>
    </source>
</evidence>
<comment type="catalytic activity">
    <reaction evidence="7">
        <text>C-terminal L-cysteinyl-[HypE protein] + carbamoyl phosphate + ATP + H2O = C-terminal S-carboxamide-L-cysteinyl-[HypE protein] + AMP + phosphate + diphosphate + H(+)</text>
        <dbReference type="Rhea" id="RHEA:55636"/>
        <dbReference type="Rhea" id="RHEA-COMP:14247"/>
        <dbReference type="Rhea" id="RHEA-COMP:14392"/>
        <dbReference type="ChEBI" id="CHEBI:15377"/>
        <dbReference type="ChEBI" id="CHEBI:15378"/>
        <dbReference type="ChEBI" id="CHEBI:30616"/>
        <dbReference type="ChEBI" id="CHEBI:33019"/>
        <dbReference type="ChEBI" id="CHEBI:43474"/>
        <dbReference type="ChEBI" id="CHEBI:58228"/>
        <dbReference type="ChEBI" id="CHEBI:76913"/>
        <dbReference type="ChEBI" id="CHEBI:139126"/>
        <dbReference type="ChEBI" id="CHEBI:456215"/>
    </reaction>
</comment>
<dbReference type="Gene3D" id="3.30.420.360">
    <property type="match status" value="1"/>
</dbReference>
<evidence type="ECO:0000256" key="9">
    <source>
        <dbReference type="PROSITE-ProRule" id="PRU00520"/>
    </source>
</evidence>
<evidence type="ECO:0000259" key="11">
    <source>
        <dbReference type="PROSITE" id="PS51163"/>
    </source>
</evidence>
<dbReference type="PROSITE" id="PS51163">
    <property type="entry name" value="YRDC"/>
    <property type="match status" value="1"/>
</dbReference>
<dbReference type="Proteomes" id="UP001596023">
    <property type="component" value="Unassembled WGS sequence"/>
</dbReference>
<keyword evidence="13" id="KW-1185">Reference proteome</keyword>
<evidence type="ECO:0000256" key="7">
    <source>
        <dbReference type="ARBA" id="ARBA00048220"/>
    </source>
</evidence>